<evidence type="ECO:0000313" key="5">
    <source>
        <dbReference type="Proteomes" id="UP000237889"/>
    </source>
</evidence>
<dbReference type="GO" id="GO:0032259">
    <property type="term" value="P:methylation"/>
    <property type="evidence" value="ECO:0007669"/>
    <property type="project" value="UniProtKB-KW"/>
</dbReference>
<organism evidence="4 5">
    <name type="scientific">Phreatobacter cathodiphilus</name>
    <dbReference type="NCBI Taxonomy" id="1868589"/>
    <lineage>
        <taxon>Bacteria</taxon>
        <taxon>Pseudomonadati</taxon>
        <taxon>Pseudomonadota</taxon>
        <taxon>Alphaproteobacteria</taxon>
        <taxon>Hyphomicrobiales</taxon>
        <taxon>Phreatobacteraceae</taxon>
        <taxon>Phreatobacter</taxon>
    </lineage>
</organism>
<keyword evidence="4" id="KW-0808">Transferase</keyword>
<reference evidence="4 5" key="1">
    <citation type="submission" date="2018-03" db="EMBL/GenBank/DDBJ databases">
        <title>Genome sequencing of Phreatobacter sp.</title>
        <authorList>
            <person name="Kim S.-J."/>
            <person name="Heo J."/>
            <person name="Kwon S.-W."/>
        </authorList>
    </citation>
    <scope>NUCLEOTIDE SEQUENCE [LARGE SCALE GENOMIC DNA]</scope>
    <source>
        <strain evidence="4 5">S-12</strain>
    </source>
</reference>
<comment type="similarity">
    <text evidence="1">Belongs to the methyltransferase superfamily. L-isoaspartyl/D-aspartyl protein methyltransferase family.</text>
</comment>
<accession>A0A2S0NA90</accession>
<dbReference type="GO" id="GO:0005737">
    <property type="term" value="C:cytoplasm"/>
    <property type="evidence" value="ECO:0007669"/>
    <property type="project" value="TreeGrafter"/>
</dbReference>
<dbReference type="KEGG" id="phr:C6569_08290"/>
<dbReference type="SUPFAM" id="SSF53335">
    <property type="entry name" value="S-adenosyl-L-methionine-dependent methyltransferases"/>
    <property type="match status" value="1"/>
</dbReference>
<keyword evidence="5" id="KW-1185">Reference proteome</keyword>
<evidence type="ECO:0000256" key="3">
    <source>
        <dbReference type="ARBA" id="ARBA00030757"/>
    </source>
</evidence>
<gene>
    <name evidence="4" type="ORF">C6569_08290</name>
</gene>
<dbReference type="AlphaFoldDB" id="A0A2S0NA90"/>
<dbReference type="Pfam" id="PF01135">
    <property type="entry name" value="PCMT"/>
    <property type="match status" value="1"/>
</dbReference>
<protein>
    <recommendedName>
        <fullName evidence="2">Protein-L-isoaspartate O-methyltransferase</fullName>
    </recommendedName>
    <alternativeName>
        <fullName evidence="3">Protein L-isoaspartyl methyltransferase</fullName>
    </alternativeName>
</protein>
<dbReference type="OrthoDB" id="9798496at2"/>
<dbReference type="GO" id="GO:0004719">
    <property type="term" value="F:protein-L-isoaspartate (D-aspartate) O-methyltransferase activity"/>
    <property type="evidence" value="ECO:0007669"/>
    <property type="project" value="InterPro"/>
</dbReference>
<dbReference type="CDD" id="cd02440">
    <property type="entry name" value="AdoMet_MTases"/>
    <property type="match status" value="1"/>
</dbReference>
<dbReference type="Gene3D" id="3.40.50.150">
    <property type="entry name" value="Vaccinia Virus protein VP39"/>
    <property type="match status" value="1"/>
</dbReference>
<name>A0A2S0NA90_9HYPH</name>
<evidence type="ECO:0000256" key="1">
    <source>
        <dbReference type="ARBA" id="ARBA00005369"/>
    </source>
</evidence>
<dbReference type="RefSeq" id="WP_106748403.1">
    <property type="nucleotide sequence ID" value="NZ_CP027668.1"/>
</dbReference>
<dbReference type="PANTHER" id="PTHR11579">
    <property type="entry name" value="PROTEIN-L-ISOASPARTATE O-METHYLTRANSFERASE"/>
    <property type="match status" value="1"/>
</dbReference>
<dbReference type="PANTHER" id="PTHR11579:SF18">
    <property type="entry name" value="PROTEIN-L-ISOASPARTATE O-METHYLTRANSFERASE"/>
    <property type="match status" value="1"/>
</dbReference>
<sequence>MMDFARARRTMVDTQIRVNDVTDTRIVDALMAVPREDFVPEALRPLAYLDDDLAVKGEGGSRGARYLVEPVVLARMIQAAGIGAGDRVLDVGAATGYSSAVLARIAGSVVAVEEDGDLASRARAALGGDSRVTLVEGPLGEGAADRGPFDVILLEGAVELVPQALLGQLNEGGRLVAVVGTGRAAKCMIHARLGEEYSVRPAFDAAIPLLPGFEKPRGFVF</sequence>
<evidence type="ECO:0000313" key="4">
    <source>
        <dbReference type="EMBL" id="AVO45062.1"/>
    </source>
</evidence>
<keyword evidence="4" id="KW-0489">Methyltransferase</keyword>
<dbReference type="InterPro" id="IPR000682">
    <property type="entry name" value="PCMT"/>
</dbReference>
<dbReference type="EMBL" id="CP027668">
    <property type="protein sequence ID" value="AVO45062.1"/>
    <property type="molecule type" value="Genomic_DNA"/>
</dbReference>
<evidence type="ECO:0000256" key="2">
    <source>
        <dbReference type="ARBA" id="ARBA00013346"/>
    </source>
</evidence>
<dbReference type="Proteomes" id="UP000237889">
    <property type="component" value="Chromosome"/>
</dbReference>
<dbReference type="InterPro" id="IPR029063">
    <property type="entry name" value="SAM-dependent_MTases_sf"/>
</dbReference>
<proteinExistence type="inferred from homology"/>